<evidence type="ECO:0008006" key="4">
    <source>
        <dbReference type="Google" id="ProtNLM"/>
    </source>
</evidence>
<name>A0A5K7XDJ9_9BACT</name>
<gene>
    <name evidence="2" type="ORF">PLANPX_4442</name>
</gene>
<organism evidence="2 3">
    <name type="scientific">Lacipirellula parvula</name>
    <dbReference type="NCBI Taxonomy" id="2650471"/>
    <lineage>
        <taxon>Bacteria</taxon>
        <taxon>Pseudomonadati</taxon>
        <taxon>Planctomycetota</taxon>
        <taxon>Planctomycetia</taxon>
        <taxon>Pirellulales</taxon>
        <taxon>Lacipirellulaceae</taxon>
        <taxon>Lacipirellula</taxon>
    </lineage>
</organism>
<dbReference type="EMBL" id="AP021861">
    <property type="protein sequence ID" value="BBO34830.1"/>
    <property type="molecule type" value="Genomic_DNA"/>
</dbReference>
<accession>A0A5K7XDJ9</accession>
<dbReference type="KEGG" id="lpav:PLANPX_4442"/>
<dbReference type="AlphaFoldDB" id="A0A5K7XDJ9"/>
<evidence type="ECO:0000256" key="1">
    <source>
        <dbReference type="SAM" id="SignalP"/>
    </source>
</evidence>
<feature type="signal peptide" evidence="1">
    <location>
        <begin position="1"/>
        <end position="25"/>
    </location>
</feature>
<dbReference type="RefSeq" id="WP_198421768.1">
    <property type="nucleotide sequence ID" value="NZ_AP021861.1"/>
</dbReference>
<keyword evidence="1" id="KW-0732">Signal</keyword>
<proteinExistence type="predicted"/>
<evidence type="ECO:0000313" key="2">
    <source>
        <dbReference type="EMBL" id="BBO34830.1"/>
    </source>
</evidence>
<dbReference type="InterPro" id="IPR024284">
    <property type="entry name" value="DUF3826"/>
</dbReference>
<keyword evidence="3" id="KW-1185">Reference proteome</keyword>
<dbReference type="Pfam" id="PF12875">
    <property type="entry name" value="DUF3826"/>
    <property type="match status" value="1"/>
</dbReference>
<protein>
    <recommendedName>
        <fullName evidence="4">DUF3826 domain-containing protein</fullName>
    </recommendedName>
</protein>
<dbReference type="Proteomes" id="UP000326837">
    <property type="component" value="Chromosome"/>
</dbReference>
<feature type="chain" id="PRO_5024985426" description="DUF3826 domain-containing protein" evidence="1">
    <location>
        <begin position="26"/>
        <end position="192"/>
    </location>
</feature>
<sequence>MLTSFRHVAAAACAALAVGSLMQTAAAHEAAVDAHLQALSERAAKIVAVLKLDDAEQVERVRDLIAQQYQSLGQLYDAGGAEATELNALHRRFLARLGAELSPQQVDAVKDGMTYGVAPLTLNAYQELLPQLTADQRREIHAQLLEAREYAMDAGSSDAKHAIFGKYKGRINNYLSQAGYDLKQAEKDRTAR</sequence>
<evidence type="ECO:0000313" key="3">
    <source>
        <dbReference type="Proteomes" id="UP000326837"/>
    </source>
</evidence>
<reference evidence="3" key="1">
    <citation type="submission" date="2019-10" db="EMBL/GenBank/DDBJ databases">
        <title>Lacipirellula parvula gen. nov., sp. nov., representing a lineage of planctomycetes widespread in freshwater anoxic habitats, and description of the family Lacipirellulaceae.</title>
        <authorList>
            <person name="Dedysh S.N."/>
            <person name="Kulichevskaya I.S."/>
            <person name="Beletsky A.V."/>
            <person name="Rakitin A.L."/>
            <person name="Mardanov A.V."/>
            <person name="Ivanova A.A."/>
            <person name="Saltykova V.X."/>
            <person name="Rijpstra W.I.C."/>
            <person name="Sinninghe Damste J.S."/>
            <person name="Ravin N.V."/>
        </authorList>
    </citation>
    <scope>NUCLEOTIDE SEQUENCE [LARGE SCALE GENOMIC DNA]</scope>
    <source>
        <strain evidence="3">PX69</strain>
    </source>
</reference>